<dbReference type="RefSeq" id="WP_064213848.1">
    <property type="nucleotide sequence ID" value="NZ_LUCQ01000001.1"/>
</dbReference>
<evidence type="ECO:0000313" key="8">
    <source>
        <dbReference type="Proteomes" id="UP000078336"/>
    </source>
</evidence>
<dbReference type="EC" id="3.5.1.28" evidence="2"/>
<accession>A0A178TQA9</accession>
<dbReference type="PANTHER" id="PTHR30417:SF1">
    <property type="entry name" value="N-ACETYLMURAMOYL-L-ALANINE AMIDASE AMID"/>
    <property type="match status" value="1"/>
</dbReference>
<dbReference type="Gene3D" id="3.40.80.10">
    <property type="entry name" value="Peptidoglycan recognition protein-like"/>
    <property type="match status" value="1"/>
</dbReference>
<reference evidence="7 8" key="1">
    <citation type="submission" date="2016-03" db="EMBL/GenBank/DDBJ databases">
        <title>Spore heat resistance.</title>
        <authorList>
            <person name="Boekhorst J."/>
            <person name="Berendsen E.M."/>
            <person name="Wells-Bennik M.H."/>
            <person name="Kuipers O.P."/>
        </authorList>
    </citation>
    <scope>NUCLEOTIDE SEQUENCE [LARGE SCALE GENOMIC DNA]</scope>
    <source>
        <strain evidence="7 8">AF16</strain>
    </source>
</reference>
<gene>
    <name evidence="7" type="ORF">TAF16_0011</name>
</gene>
<dbReference type="PANTHER" id="PTHR30417">
    <property type="entry name" value="N-ACETYLMURAMOYL-L-ALANINE AMIDASE AMID"/>
    <property type="match status" value="1"/>
</dbReference>
<evidence type="ECO:0000313" key="7">
    <source>
        <dbReference type="EMBL" id="OAO83357.1"/>
    </source>
</evidence>
<dbReference type="SUPFAM" id="SSF55846">
    <property type="entry name" value="N-acetylmuramoyl-L-alanine amidase-like"/>
    <property type="match status" value="1"/>
</dbReference>
<dbReference type="Proteomes" id="UP000078336">
    <property type="component" value="Unassembled WGS sequence"/>
</dbReference>
<feature type="region of interest" description="Disordered" evidence="5">
    <location>
        <begin position="185"/>
        <end position="211"/>
    </location>
</feature>
<name>A0A178TQA9_9BACL</name>
<dbReference type="GO" id="GO:0009254">
    <property type="term" value="P:peptidoglycan turnover"/>
    <property type="evidence" value="ECO:0007669"/>
    <property type="project" value="TreeGrafter"/>
</dbReference>
<dbReference type="Pfam" id="PF01510">
    <property type="entry name" value="Amidase_2"/>
    <property type="match status" value="1"/>
</dbReference>
<dbReference type="InterPro" id="IPR036505">
    <property type="entry name" value="Amidase/PGRP_sf"/>
</dbReference>
<feature type="compositionally biased region" description="Polar residues" evidence="5">
    <location>
        <begin position="185"/>
        <end position="199"/>
    </location>
</feature>
<evidence type="ECO:0000256" key="4">
    <source>
        <dbReference type="ARBA" id="ARBA00023316"/>
    </source>
</evidence>
<dbReference type="AlphaFoldDB" id="A0A178TQA9"/>
<keyword evidence="8" id="KW-1185">Reference proteome</keyword>
<dbReference type="GO" id="GO:0008745">
    <property type="term" value="F:N-acetylmuramoyl-L-alanine amidase activity"/>
    <property type="evidence" value="ECO:0007669"/>
    <property type="project" value="UniProtKB-EC"/>
</dbReference>
<evidence type="ECO:0000256" key="1">
    <source>
        <dbReference type="ARBA" id="ARBA00001561"/>
    </source>
</evidence>
<protein>
    <recommendedName>
        <fullName evidence="2">N-acetylmuramoyl-L-alanine amidase</fullName>
        <ecNumber evidence="2">3.5.1.28</ecNumber>
    </recommendedName>
</protein>
<evidence type="ECO:0000259" key="6">
    <source>
        <dbReference type="SMART" id="SM00644"/>
    </source>
</evidence>
<keyword evidence="3" id="KW-0378">Hydrolase</keyword>
<evidence type="ECO:0000256" key="2">
    <source>
        <dbReference type="ARBA" id="ARBA00011901"/>
    </source>
</evidence>
<feature type="domain" description="N-acetylmuramoyl-L-alanine amidase" evidence="6">
    <location>
        <begin position="15"/>
        <end position="157"/>
    </location>
</feature>
<dbReference type="EMBL" id="LUCQ01000001">
    <property type="protein sequence ID" value="OAO83357.1"/>
    <property type="molecule type" value="Genomic_DNA"/>
</dbReference>
<dbReference type="InterPro" id="IPR002502">
    <property type="entry name" value="Amidase_domain"/>
</dbReference>
<dbReference type="GO" id="GO:0009253">
    <property type="term" value="P:peptidoglycan catabolic process"/>
    <property type="evidence" value="ECO:0007669"/>
    <property type="project" value="InterPro"/>
</dbReference>
<evidence type="ECO:0000256" key="5">
    <source>
        <dbReference type="SAM" id="MobiDB-lite"/>
    </source>
</evidence>
<proteinExistence type="predicted"/>
<keyword evidence="4" id="KW-0961">Cell wall biogenesis/degradation</keyword>
<dbReference type="InterPro" id="IPR051206">
    <property type="entry name" value="NAMLAA_amidase_2"/>
</dbReference>
<dbReference type="PATRIC" id="fig|33934.7.peg.1498"/>
<dbReference type="SMART" id="SM00644">
    <property type="entry name" value="Ami_2"/>
    <property type="match status" value="1"/>
</dbReference>
<organism evidence="7 8">
    <name type="scientific">Anoxybacillus flavithermus</name>
    <dbReference type="NCBI Taxonomy" id="33934"/>
    <lineage>
        <taxon>Bacteria</taxon>
        <taxon>Bacillati</taxon>
        <taxon>Bacillota</taxon>
        <taxon>Bacilli</taxon>
        <taxon>Bacillales</taxon>
        <taxon>Anoxybacillaceae</taxon>
        <taxon>Anoxybacillus</taxon>
    </lineage>
</organism>
<comment type="catalytic activity">
    <reaction evidence="1">
        <text>Hydrolyzes the link between N-acetylmuramoyl residues and L-amino acid residues in certain cell-wall glycopeptides.</text>
        <dbReference type="EC" id="3.5.1.28"/>
    </reaction>
</comment>
<comment type="caution">
    <text evidence="7">The sequence shown here is derived from an EMBL/GenBank/DDBJ whole genome shotgun (WGS) entry which is preliminary data.</text>
</comment>
<dbReference type="OrthoDB" id="9794294at2"/>
<evidence type="ECO:0000256" key="3">
    <source>
        <dbReference type="ARBA" id="ARBA00022801"/>
    </source>
</evidence>
<dbReference type="CDD" id="cd06583">
    <property type="entry name" value="PGRP"/>
    <property type="match status" value="1"/>
</dbReference>
<dbReference type="GO" id="GO:0071555">
    <property type="term" value="P:cell wall organization"/>
    <property type="evidence" value="ECO:0007669"/>
    <property type="project" value="UniProtKB-KW"/>
</dbReference>
<sequence>MRYKIIEKLLTPNKYSRPQKKLIGVRGIVVHWCANPQASAEANRNFFENRKLGKTGYGSAHYIIDLDGDVIRCIPENEVAYHVGSKTYTKEALSKLSTYPNNCTIGIECCHVDWNGKMTDATYNTLVELVADLLKKYKLTTNDLWLHKEVVGWKDCHKWFVDHPDEWVKFKKLVADRLNSKPIQKTNEKQSVQKLTPQPKQEKVATPTVQSQQNKQSLQEVMIMKMSDFVNNYNMKQLEEIYKKAHEEGLLNDNTWAEKAANKTITVGEVAFLATILDQRRFEKYCKK</sequence>